<feature type="region of interest" description="Disordered" evidence="1">
    <location>
        <begin position="1"/>
        <end position="21"/>
    </location>
</feature>
<proteinExistence type="predicted"/>
<protein>
    <submittedName>
        <fullName evidence="3">Uncharacterized protein</fullName>
    </submittedName>
</protein>
<reference evidence="3" key="1">
    <citation type="submission" date="2023-04" db="EMBL/GenBank/DDBJ databases">
        <authorList>
            <person name="Vijverberg K."/>
            <person name="Xiong W."/>
            <person name="Schranz E."/>
        </authorList>
    </citation>
    <scope>NUCLEOTIDE SEQUENCE</scope>
</reference>
<sequence>MADKETSIVLKHDDESNRPPNPFSLLFTKFTQVFNFPSRPQPPEKKELAKVETEKKAIVRDGEVVGESKSATVTYPDGRSKTVTSLKLESEDAVQETSPAVLWQVYAIGGFFVLRWAIGRWKEGRARKKPSESDDVPPPPTPTPNDD</sequence>
<accession>A0AA35YFT0</accession>
<feature type="region of interest" description="Disordered" evidence="1">
    <location>
        <begin position="124"/>
        <end position="147"/>
    </location>
</feature>
<dbReference type="Proteomes" id="UP001177003">
    <property type="component" value="Chromosome 2"/>
</dbReference>
<feature type="transmembrane region" description="Helical" evidence="2">
    <location>
        <begin position="100"/>
        <end position="118"/>
    </location>
</feature>
<keyword evidence="2" id="KW-0472">Membrane</keyword>
<feature type="compositionally biased region" description="Basic and acidic residues" evidence="1">
    <location>
        <begin position="1"/>
        <end position="17"/>
    </location>
</feature>
<dbReference type="EMBL" id="OX465078">
    <property type="protein sequence ID" value="CAI9273134.1"/>
    <property type="molecule type" value="Genomic_DNA"/>
</dbReference>
<dbReference type="PANTHER" id="PTHR36374:SF2">
    <property type="entry name" value="SHSP DOMAIN-CONTAINING PROTEIN"/>
    <property type="match status" value="1"/>
</dbReference>
<evidence type="ECO:0000313" key="3">
    <source>
        <dbReference type="EMBL" id="CAI9273134.1"/>
    </source>
</evidence>
<organism evidence="3 4">
    <name type="scientific">Lactuca saligna</name>
    <name type="common">Willowleaf lettuce</name>
    <dbReference type="NCBI Taxonomy" id="75948"/>
    <lineage>
        <taxon>Eukaryota</taxon>
        <taxon>Viridiplantae</taxon>
        <taxon>Streptophyta</taxon>
        <taxon>Embryophyta</taxon>
        <taxon>Tracheophyta</taxon>
        <taxon>Spermatophyta</taxon>
        <taxon>Magnoliopsida</taxon>
        <taxon>eudicotyledons</taxon>
        <taxon>Gunneridae</taxon>
        <taxon>Pentapetalae</taxon>
        <taxon>asterids</taxon>
        <taxon>campanulids</taxon>
        <taxon>Asterales</taxon>
        <taxon>Asteraceae</taxon>
        <taxon>Cichorioideae</taxon>
        <taxon>Cichorieae</taxon>
        <taxon>Lactucinae</taxon>
        <taxon>Lactuca</taxon>
    </lineage>
</organism>
<dbReference type="PANTHER" id="PTHR36374">
    <property type="entry name" value="OS01G0969000 PROTEIN"/>
    <property type="match status" value="1"/>
</dbReference>
<evidence type="ECO:0000256" key="2">
    <source>
        <dbReference type="SAM" id="Phobius"/>
    </source>
</evidence>
<dbReference type="AlphaFoldDB" id="A0AA35YFT0"/>
<dbReference type="GO" id="GO:0009507">
    <property type="term" value="C:chloroplast"/>
    <property type="evidence" value="ECO:0007669"/>
    <property type="project" value="TreeGrafter"/>
</dbReference>
<keyword evidence="4" id="KW-1185">Reference proteome</keyword>
<evidence type="ECO:0000313" key="4">
    <source>
        <dbReference type="Proteomes" id="UP001177003"/>
    </source>
</evidence>
<feature type="compositionally biased region" description="Pro residues" evidence="1">
    <location>
        <begin position="136"/>
        <end position="147"/>
    </location>
</feature>
<name>A0AA35YFT0_LACSI</name>
<keyword evidence="2" id="KW-1133">Transmembrane helix</keyword>
<evidence type="ECO:0000256" key="1">
    <source>
        <dbReference type="SAM" id="MobiDB-lite"/>
    </source>
</evidence>
<gene>
    <name evidence="3" type="ORF">LSALG_LOCUS13293</name>
</gene>
<keyword evidence="2" id="KW-0812">Transmembrane</keyword>